<name>A0A6V7QIG0_ANACO</name>
<feature type="transmembrane region" description="Helical" evidence="1">
    <location>
        <begin position="258"/>
        <end position="280"/>
    </location>
</feature>
<reference evidence="2" key="1">
    <citation type="submission" date="2020-07" db="EMBL/GenBank/DDBJ databases">
        <authorList>
            <person name="Lin J."/>
        </authorList>
    </citation>
    <scope>NUCLEOTIDE SEQUENCE</scope>
</reference>
<evidence type="ECO:0000256" key="1">
    <source>
        <dbReference type="SAM" id="Phobius"/>
    </source>
</evidence>
<proteinExistence type="predicted"/>
<keyword evidence="1" id="KW-0472">Membrane</keyword>
<organism evidence="2">
    <name type="scientific">Ananas comosus var. bracteatus</name>
    <name type="common">red pineapple</name>
    <dbReference type="NCBI Taxonomy" id="296719"/>
    <lineage>
        <taxon>Eukaryota</taxon>
        <taxon>Viridiplantae</taxon>
        <taxon>Streptophyta</taxon>
        <taxon>Embryophyta</taxon>
        <taxon>Tracheophyta</taxon>
        <taxon>Spermatophyta</taxon>
        <taxon>Magnoliopsida</taxon>
        <taxon>Liliopsida</taxon>
        <taxon>Poales</taxon>
        <taxon>Bromeliaceae</taxon>
        <taxon>Bromelioideae</taxon>
        <taxon>Ananas</taxon>
    </lineage>
</organism>
<dbReference type="EMBL" id="LR862136">
    <property type="protein sequence ID" value="CAD1842914.1"/>
    <property type="molecule type" value="Genomic_DNA"/>
</dbReference>
<keyword evidence="1" id="KW-0812">Transmembrane</keyword>
<gene>
    <name evidence="2" type="ORF">CB5_LOCUS26125</name>
</gene>
<keyword evidence="1" id="KW-1133">Transmembrane helix</keyword>
<dbReference type="AlphaFoldDB" id="A0A6V7QIG0"/>
<evidence type="ECO:0000313" key="2">
    <source>
        <dbReference type="EMBL" id="CAD1842914.1"/>
    </source>
</evidence>
<protein>
    <submittedName>
        <fullName evidence="2">Uncharacterized protein</fullName>
    </submittedName>
</protein>
<accession>A0A6V7QIG0</accession>
<sequence>MQLLRDFQMRQLYASKPNMELCILRNLIMCDGVDESIIIPVVTIVCCMSQFILLYELQQSAAPALQGGGSVGGRLQSNIWVFWKLRSNEVHSESGVAHEASASPLLLPHPPHLNPSTTLFLSGNPISGRSSELKVLRNYVSLASPVYAQRFRSVFSMQKMIGRSLHLSVNEWFHCVTIHVGRKLFTGTFIGISILGGLLHRPSNIAYAMDVDGSADYAEPSGYLKDDLNTFWALTRKFQLPVVLLVMVFLGWRRPVTLVVNIILLLFCTRPSPFSIYMFIEQLRQREMRRDPSFHKTKFLYARNVEVEDYKLLCIGEVELRDKKLHVIGILGGWWIFSVSHLA</sequence>